<proteinExistence type="predicted"/>
<reference evidence="2" key="1">
    <citation type="submission" date="2014-09" db="EMBL/GenBank/DDBJ databases">
        <authorList>
            <person name="Magalhaes I.L.F."/>
            <person name="Oliveira U."/>
            <person name="Santos F.R."/>
            <person name="Vidigal T.H.D.A."/>
            <person name="Brescovit A.D."/>
            <person name="Santos A.J."/>
        </authorList>
    </citation>
    <scope>NUCLEOTIDE SEQUENCE</scope>
    <source>
        <tissue evidence="2">Shoot tissue taken approximately 20 cm above the soil surface</tissue>
    </source>
</reference>
<dbReference type="AlphaFoldDB" id="A0A0A9DS83"/>
<reference evidence="2" key="2">
    <citation type="journal article" date="2015" name="Data Brief">
        <title>Shoot transcriptome of the giant reed, Arundo donax.</title>
        <authorList>
            <person name="Barrero R.A."/>
            <person name="Guerrero F.D."/>
            <person name="Moolhuijzen P."/>
            <person name="Goolsby J.A."/>
            <person name="Tidwell J."/>
            <person name="Bellgard S.E."/>
            <person name="Bellgard M.I."/>
        </authorList>
    </citation>
    <scope>NUCLEOTIDE SEQUENCE</scope>
    <source>
        <tissue evidence="2">Shoot tissue taken approximately 20 cm above the soil surface</tissue>
    </source>
</reference>
<evidence type="ECO:0000256" key="1">
    <source>
        <dbReference type="SAM" id="MobiDB-lite"/>
    </source>
</evidence>
<protein>
    <submittedName>
        <fullName evidence="2">Uncharacterized protein</fullName>
    </submittedName>
</protein>
<sequence length="56" mass="6699">MRIKHTCHTSYQPNAVKLSGTQMQRATSTYQIRHMRLRNQQQSENRTYKGHQTTKH</sequence>
<feature type="region of interest" description="Disordered" evidence="1">
    <location>
        <begin position="35"/>
        <end position="56"/>
    </location>
</feature>
<name>A0A0A9DS83_ARUDO</name>
<organism evidence="2">
    <name type="scientific">Arundo donax</name>
    <name type="common">Giant reed</name>
    <name type="synonym">Donax arundinaceus</name>
    <dbReference type="NCBI Taxonomy" id="35708"/>
    <lineage>
        <taxon>Eukaryota</taxon>
        <taxon>Viridiplantae</taxon>
        <taxon>Streptophyta</taxon>
        <taxon>Embryophyta</taxon>
        <taxon>Tracheophyta</taxon>
        <taxon>Spermatophyta</taxon>
        <taxon>Magnoliopsida</taxon>
        <taxon>Liliopsida</taxon>
        <taxon>Poales</taxon>
        <taxon>Poaceae</taxon>
        <taxon>PACMAD clade</taxon>
        <taxon>Arundinoideae</taxon>
        <taxon>Arundineae</taxon>
        <taxon>Arundo</taxon>
    </lineage>
</organism>
<evidence type="ECO:0000313" key="2">
    <source>
        <dbReference type="EMBL" id="JAD86592.1"/>
    </source>
</evidence>
<accession>A0A0A9DS83</accession>
<dbReference type="EMBL" id="GBRH01211303">
    <property type="protein sequence ID" value="JAD86592.1"/>
    <property type="molecule type" value="Transcribed_RNA"/>
</dbReference>